<dbReference type="RefSeq" id="WP_075691340.1">
    <property type="nucleotide sequence ID" value="NZ_CP009248.1"/>
</dbReference>
<sequence>MSTSPDAPATDEHVTIYATSWCPFCAKLITALRSRGVPFTAWDVEKHPDLAEWVESVNGGDRIVPTVRYSDGGHATNPSAVEVERKYKELAGS</sequence>
<organism evidence="2 3">
    <name type="scientific">Corynebacterium sphenisci DSM 44792</name>
    <dbReference type="NCBI Taxonomy" id="1437874"/>
    <lineage>
        <taxon>Bacteria</taxon>
        <taxon>Bacillati</taxon>
        <taxon>Actinomycetota</taxon>
        <taxon>Actinomycetes</taxon>
        <taxon>Mycobacteriales</taxon>
        <taxon>Corynebacteriaceae</taxon>
        <taxon>Corynebacterium</taxon>
    </lineage>
</organism>
<reference evidence="2 3" key="1">
    <citation type="submission" date="2014-08" db="EMBL/GenBank/DDBJ databases">
        <title>Complete genome sequence of Corynebacterium sphenisci CECT 5990(T) (=DSM 44792(T)), isolated from healthy wild penguins.</title>
        <authorList>
            <person name="Ruckert C."/>
            <person name="Albersmeier A."/>
            <person name="Winkler A."/>
            <person name="Kalinowski J."/>
        </authorList>
    </citation>
    <scope>NUCLEOTIDE SEQUENCE [LARGE SCALE GENOMIC DNA]</scope>
    <source>
        <strain evidence="2 3">DSM 44792</strain>
    </source>
</reference>
<dbReference type="InterPro" id="IPR011915">
    <property type="entry name" value="GlrX_actino"/>
</dbReference>
<dbReference type="PROSITE" id="PS51354">
    <property type="entry name" value="GLUTAREDOXIN_2"/>
    <property type="match status" value="1"/>
</dbReference>
<accession>A0A1L7CWC1</accession>
<evidence type="ECO:0000313" key="2">
    <source>
        <dbReference type="EMBL" id="APT90118.1"/>
    </source>
</evidence>
<dbReference type="CDD" id="cd02976">
    <property type="entry name" value="NrdH"/>
    <property type="match status" value="1"/>
</dbReference>
<protein>
    <submittedName>
        <fullName evidence="2">Glutaredoxin</fullName>
    </submittedName>
</protein>
<evidence type="ECO:0000259" key="1">
    <source>
        <dbReference type="Pfam" id="PF00462"/>
    </source>
</evidence>
<evidence type="ECO:0000313" key="3">
    <source>
        <dbReference type="Proteomes" id="UP000185469"/>
    </source>
</evidence>
<dbReference type="Gene3D" id="3.40.30.10">
    <property type="entry name" value="Glutaredoxin"/>
    <property type="match status" value="1"/>
</dbReference>
<dbReference type="InterPro" id="IPR036249">
    <property type="entry name" value="Thioredoxin-like_sf"/>
</dbReference>
<dbReference type="AlphaFoldDB" id="A0A1L7CWC1"/>
<dbReference type="Pfam" id="PF00462">
    <property type="entry name" value="Glutaredoxin"/>
    <property type="match status" value="1"/>
</dbReference>
<proteinExistence type="predicted"/>
<dbReference type="KEGG" id="csph:CSPHI_02445"/>
<dbReference type="NCBIfam" id="TIGR02200">
    <property type="entry name" value="GlrX_actino"/>
    <property type="match status" value="1"/>
</dbReference>
<dbReference type="STRING" id="1437874.CSPHI_02445"/>
<gene>
    <name evidence="2" type="ORF">CSPHI_02445</name>
</gene>
<dbReference type="Proteomes" id="UP000185469">
    <property type="component" value="Chromosome"/>
</dbReference>
<dbReference type="InterPro" id="IPR002109">
    <property type="entry name" value="Glutaredoxin"/>
</dbReference>
<feature type="domain" description="Glutaredoxin" evidence="1">
    <location>
        <begin position="14"/>
        <end position="69"/>
    </location>
</feature>
<dbReference type="OrthoDB" id="8991911at2"/>
<dbReference type="SUPFAM" id="SSF52833">
    <property type="entry name" value="Thioredoxin-like"/>
    <property type="match status" value="1"/>
</dbReference>
<dbReference type="EMBL" id="CP009248">
    <property type="protein sequence ID" value="APT90118.1"/>
    <property type="molecule type" value="Genomic_DNA"/>
</dbReference>
<keyword evidence="3" id="KW-1185">Reference proteome</keyword>
<name>A0A1L7CWC1_9CORY</name>